<dbReference type="Proteomes" id="UP000267027">
    <property type="component" value="Unassembled WGS sequence"/>
</dbReference>
<name>A0A0R3PUX6_ANGCS</name>
<reference evidence="3 4" key="2">
    <citation type="submission" date="2018-11" db="EMBL/GenBank/DDBJ databases">
        <authorList>
            <consortium name="Pathogen Informatics"/>
        </authorList>
    </citation>
    <scope>NUCLEOTIDE SEQUENCE [LARGE SCALE GENOMIC DNA]</scope>
    <source>
        <strain evidence="3 4">Costa Rica</strain>
    </source>
</reference>
<dbReference type="WBParaSite" id="ACOC_0000976301-mRNA-1">
    <property type="protein sequence ID" value="ACOC_0000976301-mRNA-1"/>
    <property type="gene ID" value="ACOC_0000976301"/>
</dbReference>
<feature type="domain" description="C2H2-type" evidence="2">
    <location>
        <begin position="247"/>
        <end position="269"/>
    </location>
</feature>
<proteinExistence type="predicted"/>
<dbReference type="AlphaFoldDB" id="A0A0R3PUX6"/>
<dbReference type="SMART" id="SM00355">
    <property type="entry name" value="ZnF_C2H2"/>
    <property type="match status" value="3"/>
</dbReference>
<reference evidence="5" key="1">
    <citation type="submission" date="2017-02" db="UniProtKB">
        <authorList>
            <consortium name="WormBaseParasite"/>
        </authorList>
    </citation>
    <scope>IDENTIFICATION</scope>
</reference>
<evidence type="ECO:0000259" key="2">
    <source>
        <dbReference type="SMART" id="SM00355"/>
    </source>
</evidence>
<dbReference type="STRING" id="334426.A0A0R3PUX6"/>
<feature type="domain" description="C2H2-type" evidence="2">
    <location>
        <begin position="219"/>
        <end position="243"/>
    </location>
</feature>
<evidence type="ECO:0000313" key="5">
    <source>
        <dbReference type="WBParaSite" id="ACOC_0000976301-mRNA-1"/>
    </source>
</evidence>
<gene>
    <name evidence="3" type="ORF">ACOC_LOCUS9764</name>
</gene>
<dbReference type="OrthoDB" id="5805083at2759"/>
<protein>
    <submittedName>
        <fullName evidence="5">C2H2-type domain-containing protein</fullName>
    </submittedName>
</protein>
<evidence type="ECO:0000313" key="4">
    <source>
        <dbReference type="Proteomes" id="UP000267027"/>
    </source>
</evidence>
<sequence length="495" mass="54871">MDNNIFIFFLENNRGCGRGHNIRRPAAVGNHGHDGKTPLTSSDETEIRRFLQEEVLSYDKHLPTLPLTIPDPVQRLNVARVDSLDALVNSGSGFRLMTSCVADDMMDSLCHLTTDRYAVNSNVDGVLQHAQVLRHDLEMKRCYMFIVCTDCGLWLPVWVNYQEDRLPNAWNFFATVMENHSSKKMVALLVCMAEGMELLSEKAHLLIQLIPSFIKNFPFTCEQCQISSFSTLDEMDLHFQTVHRIKYKCNVCGECSGTELYHKAHLASHLDDCLILADCLRMTCTFHPPLHCDGPCVIGAEKRLPASSGSTAMDTPVPFCHNSLASLYCLPVHGNGEIECPSCSVMLCSIPAFGAHMVIQHGIDVLYPPNDCHGVGLDIKPTILIDGSAAVLLDVASLSRIEPDLPRLNISSHPYSSVDARLSPTSTRIVGSDEDEDVETLAKQTPPCPSYGTPQDITSRPTDNRSHVARETDEVLWLLNGTLQPKPRTAPSLYL</sequence>
<feature type="domain" description="C2H2-type" evidence="2">
    <location>
        <begin position="338"/>
        <end position="361"/>
    </location>
</feature>
<keyword evidence="4" id="KW-1185">Reference proteome</keyword>
<dbReference type="EMBL" id="UYYA01004349">
    <property type="protein sequence ID" value="VDM61349.1"/>
    <property type="molecule type" value="Genomic_DNA"/>
</dbReference>
<accession>A0A0R3PUX6</accession>
<evidence type="ECO:0000313" key="3">
    <source>
        <dbReference type="EMBL" id="VDM61349.1"/>
    </source>
</evidence>
<feature type="region of interest" description="Disordered" evidence="1">
    <location>
        <begin position="432"/>
        <end position="466"/>
    </location>
</feature>
<dbReference type="InterPro" id="IPR013087">
    <property type="entry name" value="Znf_C2H2_type"/>
</dbReference>
<dbReference type="Gene3D" id="3.30.160.60">
    <property type="entry name" value="Classic Zinc Finger"/>
    <property type="match status" value="1"/>
</dbReference>
<feature type="compositionally biased region" description="Polar residues" evidence="1">
    <location>
        <begin position="452"/>
        <end position="461"/>
    </location>
</feature>
<organism evidence="5">
    <name type="scientific">Angiostrongylus costaricensis</name>
    <name type="common">Nematode worm</name>
    <dbReference type="NCBI Taxonomy" id="334426"/>
    <lineage>
        <taxon>Eukaryota</taxon>
        <taxon>Metazoa</taxon>
        <taxon>Ecdysozoa</taxon>
        <taxon>Nematoda</taxon>
        <taxon>Chromadorea</taxon>
        <taxon>Rhabditida</taxon>
        <taxon>Rhabditina</taxon>
        <taxon>Rhabditomorpha</taxon>
        <taxon>Strongyloidea</taxon>
        <taxon>Metastrongylidae</taxon>
        <taxon>Angiostrongylus</taxon>
    </lineage>
</organism>
<evidence type="ECO:0000256" key="1">
    <source>
        <dbReference type="SAM" id="MobiDB-lite"/>
    </source>
</evidence>